<reference evidence="2" key="1">
    <citation type="journal article" date="2022" name="Mol. Ecol. Resour.">
        <title>The genomes of chicory, endive, great burdock and yacon provide insights into Asteraceae palaeo-polyploidization history and plant inulin production.</title>
        <authorList>
            <person name="Fan W."/>
            <person name="Wang S."/>
            <person name="Wang H."/>
            <person name="Wang A."/>
            <person name="Jiang F."/>
            <person name="Liu H."/>
            <person name="Zhao H."/>
            <person name="Xu D."/>
            <person name="Zhang Y."/>
        </authorList>
    </citation>
    <scope>NUCLEOTIDE SEQUENCE [LARGE SCALE GENOMIC DNA]</scope>
    <source>
        <strain evidence="2">cv. Yunnan</strain>
    </source>
</reference>
<evidence type="ECO:0000313" key="1">
    <source>
        <dbReference type="EMBL" id="KAI3795207.1"/>
    </source>
</evidence>
<protein>
    <submittedName>
        <fullName evidence="1">Uncharacterized protein</fullName>
    </submittedName>
</protein>
<comment type="caution">
    <text evidence="1">The sequence shown here is derived from an EMBL/GenBank/DDBJ whole genome shotgun (WGS) entry which is preliminary data.</text>
</comment>
<accession>A0ACB9HK33</accession>
<evidence type="ECO:0000313" key="2">
    <source>
        <dbReference type="Proteomes" id="UP001056120"/>
    </source>
</evidence>
<organism evidence="1 2">
    <name type="scientific">Smallanthus sonchifolius</name>
    <dbReference type="NCBI Taxonomy" id="185202"/>
    <lineage>
        <taxon>Eukaryota</taxon>
        <taxon>Viridiplantae</taxon>
        <taxon>Streptophyta</taxon>
        <taxon>Embryophyta</taxon>
        <taxon>Tracheophyta</taxon>
        <taxon>Spermatophyta</taxon>
        <taxon>Magnoliopsida</taxon>
        <taxon>eudicotyledons</taxon>
        <taxon>Gunneridae</taxon>
        <taxon>Pentapetalae</taxon>
        <taxon>asterids</taxon>
        <taxon>campanulids</taxon>
        <taxon>Asterales</taxon>
        <taxon>Asteraceae</taxon>
        <taxon>Asteroideae</taxon>
        <taxon>Heliantheae alliance</taxon>
        <taxon>Millerieae</taxon>
        <taxon>Smallanthus</taxon>
    </lineage>
</organism>
<gene>
    <name evidence="1" type="ORF">L1987_37856</name>
</gene>
<name>A0ACB9HK33_9ASTR</name>
<dbReference type="EMBL" id="CM042029">
    <property type="protein sequence ID" value="KAI3795207.1"/>
    <property type="molecule type" value="Genomic_DNA"/>
</dbReference>
<keyword evidence="2" id="KW-1185">Reference proteome</keyword>
<reference evidence="1 2" key="2">
    <citation type="journal article" date="2022" name="Mol. Ecol. Resour.">
        <title>The genomes of chicory, endive, great burdock and yacon provide insights into Asteraceae paleo-polyploidization history and plant inulin production.</title>
        <authorList>
            <person name="Fan W."/>
            <person name="Wang S."/>
            <person name="Wang H."/>
            <person name="Wang A."/>
            <person name="Jiang F."/>
            <person name="Liu H."/>
            <person name="Zhao H."/>
            <person name="Xu D."/>
            <person name="Zhang Y."/>
        </authorList>
    </citation>
    <scope>NUCLEOTIDE SEQUENCE [LARGE SCALE GENOMIC DNA]</scope>
    <source>
        <strain evidence="2">cv. Yunnan</strain>
        <tissue evidence="1">Leaves</tissue>
    </source>
</reference>
<sequence>MPPRRNPNTNHTELPSTNEELARMISEHVNAALGRQNADLSVGRGRGHGNQGGGTNDRTYIGSSSENQKKDVGKKVTETVKRSEEPKKKTVDGKPDRPCTGCFECGAEGHFNKDCPKLKVPNAKSRMEAGDGGAAGGGKRWLWRWMMTAAMRTSPFMRATQY</sequence>
<dbReference type="Proteomes" id="UP001056120">
    <property type="component" value="Linkage Group LG12"/>
</dbReference>
<proteinExistence type="predicted"/>